<organism evidence="2 3">
    <name type="scientific">Podospora aff. communis PSN243</name>
    <dbReference type="NCBI Taxonomy" id="3040156"/>
    <lineage>
        <taxon>Eukaryota</taxon>
        <taxon>Fungi</taxon>
        <taxon>Dikarya</taxon>
        <taxon>Ascomycota</taxon>
        <taxon>Pezizomycotina</taxon>
        <taxon>Sordariomycetes</taxon>
        <taxon>Sordariomycetidae</taxon>
        <taxon>Sordariales</taxon>
        <taxon>Podosporaceae</taxon>
        <taxon>Podospora</taxon>
    </lineage>
</organism>
<dbReference type="EMBL" id="MU865933">
    <property type="protein sequence ID" value="KAK4450197.1"/>
    <property type="molecule type" value="Genomic_DNA"/>
</dbReference>
<dbReference type="InterPro" id="IPR018824">
    <property type="entry name" value="Conidiation-specific_6"/>
</dbReference>
<evidence type="ECO:0000256" key="1">
    <source>
        <dbReference type="SAM" id="MobiDB-lite"/>
    </source>
</evidence>
<dbReference type="GO" id="GO:0005737">
    <property type="term" value="C:cytoplasm"/>
    <property type="evidence" value="ECO:0007669"/>
    <property type="project" value="TreeGrafter"/>
</dbReference>
<feature type="compositionally biased region" description="Basic and acidic residues" evidence="1">
    <location>
        <begin position="125"/>
        <end position="134"/>
    </location>
</feature>
<evidence type="ECO:0000313" key="2">
    <source>
        <dbReference type="EMBL" id="KAK4450197.1"/>
    </source>
</evidence>
<evidence type="ECO:0008006" key="4">
    <source>
        <dbReference type="Google" id="ProtNLM"/>
    </source>
</evidence>
<gene>
    <name evidence="2" type="ORF">QBC34DRAFT_77393</name>
</gene>
<keyword evidence="3" id="KW-1185">Reference proteome</keyword>
<reference evidence="2" key="1">
    <citation type="journal article" date="2023" name="Mol. Phylogenet. Evol.">
        <title>Genome-scale phylogeny and comparative genomics of the fungal order Sordariales.</title>
        <authorList>
            <person name="Hensen N."/>
            <person name="Bonometti L."/>
            <person name="Westerberg I."/>
            <person name="Brannstrom I.O."/>
            <person name="Guillou S."/>
            <person name="Cros-Aarteil S."/>
            <person name="Calhoun S."/>
            <person name="Haridas S."/>
            <person name="Kuo A."/>
            <person name="Mondo S."/>
            <person name="Pangilinan J."/>
            <person name="Riley R."/>
            <person name="LaButti K."/>
            <person name="Andreopoulos B."/>
            <person name="Lipzen A."/>
            <person name="Chen C."/>
            <person name="Yan M."/>
            <person name="Daum C."/>
            <person name="Ng V."/>
            <person name="Clum A."/>
            <person name="Steindorff A."/>
            <person name="Ohm R.A."/>
            <person name="Martin F."/>
            <person name="Silar P."/>
            <person name="Natvig D.O."/>
            <person name="Lalanne C."/>
            <person name="Gautier V."/>
            <person name="Ament-Velasquez S.L."/>
            <person name="Kruys A."/>
            <person name="Hutchinson M.I."/>
            <person name="Powell A.J."/>
            <person name="Barry K."/>
            <person name="Miller A.N."/>
            <person name="Grigoriev I.V."/>
            <person name="Debuchy R."/>
            <person name="Gladieux P."/>
            <person name="Hiltunen Thoren M."/>
            <person name="Johannesson H."/>
        </authorList>
    </citation>
    <scope>NUCLEOTIDE SEQUENCE</scope>
    <source>
        <strain evidence="2">PSN243</strain>
    </source>
</reference>
<dbReference type="Pfam" id="PF10346">
    <property type="entry name" value="Con-6"/>
    <property type="match status" value="2"/>
</dbReference>
<accession>A0AAV9GPT0</accession>
<feature type="compositionally biased region" description="Low complexity" evidence="1">
    <location>
        <begin position="93"/>
        <end position="124"/>
    </location>
</feature>
<sequence length="171" mass="18681">MADRGNRERGLKAAINNPRVSEQAKKRDREILETEFGEHFEEGSGYRKTTAESASPEPMSSGFEGSDEDIEYLETPPRAKQTAGLRSVTNPVSKSSKMSSSEMMDSSSSSKSSMMRSSSAGARSSRPEEMEGKDVGNVIRGLKAAITNPNVSEKAKDKDRKKLRELGESVD</sequence>
<dbReference type="AlphaFoldDB" id="A0AAV9GPT0"/>
<proteinExistence type="predicted"/>
<dbReference type="InterPro" id="IPR052670">
    <property type="entry name" value="UPF0654_domain"/>
</dbReference>
<name>A0AAV9GPT0_9PEZI</name>
<feature type="compositionally biased region" description="Basic and acidic residues" evidence="1">
    <location>
        <begin position="153"/>
        <end position="171"/>
    </location>
</feature>
<comment type="caution">
    <text evidence="2">The sequence shown here is derived from an EMBL/GenBank/DDBJ whole genome shotgun (WGS) entry which is preliminary data.</text>
</comment>
<feature type="compositionally biased region" description="Basic and acidic residues" evidence="1">
    <location>
        <begin position="22"/>
        <end position="45"/>
    </location>
</feature>
<feature type="compositionally biased region" description="Basic and acidic residues" evidence="1">
    <location>
        <begin position="1"/>
        <end position="11"/>
    </location>
</feature>
<dbReference type="Proteomes" id="UP001321760">
    <property type="component" value="Unassembled WGS sequence"/>
</dbReference>
<dbReference type="PANTHER" id="PTHR36576:SF2">
    <property type="entry name" value="PROTEIN CON-6, PUTATIVE (AFU_ORTHOLOGUE AFUA_4G03615)-RELATED"/>
    <property type="match status" value="1"/>
</dbReference>
<reference evidence="2" key="2">
    <citation type="submission" date="2023-05" db="EMBL/GenBank/DDBJ databases">
        <authorList>
            <consortium name="Lawrence Berkeley National Laboratory"/>
            <person name="Steindorff A."/>
            <person name="Hensen N."/>
            <person name="Bonometti L."/>
            <person name="Westerberg I."/>
            <person name="Brannstrom I.O."/>
            <person name="Guillou S."/>
            <person name="Cros-Aarteil S."/>
            <person name="Calhoun S."/>
            <person name="Haridas S."/>
            <person name="Kuo A."/>
            <person name="Mondo S."/>
            <person name="Pangilinan J."/>
            <person name="Riley R."/>
            <person name="Labutti K."/>
            <person name="Andreopoulos B."/>
            <person name="Lipzen A."/>
            <person name="Chen C."/>
            <person name="Yanf M."/>
            <person name="Daum C."/>
            <person name="Ng V."/>
            <person name="Clum A."/>
            <person name="Ohm R."/>
            <person name="Martin F."/>
            <person name="Silar P."/>
            <person name="Natvig D."/>
            <person name="Lalanne C."/>
            <person name="Gautier V."/>
            <person name="Ament-Velasquez S.L."/>
            <person name="Kruys A."/>
            <person name="Hutchinson M.I."/>
            <person name="Powell A.J."/>
            <person name="Barry K."/>
            <person name="Miller A.N."/>
            <person name="Grigoriev I.V."/>
            <person name="Debuchy R."/>
            <person name="Gladieux P."/>
            <person name="Thoren M.H."/>
            <person name="Johannesson H."/>
        </authorList>
    </citation>
    <scope>NUCLEOTIDE SEQUENCE</scope>
    <source>
        <strain evidence="2">PSN243</strain>
    </source>
</reference>
<protein>
    <recommendedName>
        <fullName evidence="4">Conidiation-specific protein 6</fullName>
    </recommendedName>
</protein>
<evidence type="ECO:0000313" key="3">
    <source>
        <dbReference type="Proteomes" id="UP001321760"/>
    </source>
</evidence>
<dbReference type="PANTHER" id="PTHR36576">
    <property type="entry name" value="UPF0654 PROTEIN C11D3.01C-RELATED"/>
    <property type="match status" value="1"/>
</dbReference>
<feature type="region of interest" description="Disordered" evidence="1">
    <location>
        <begin position="1"/>
        <end position="171"/>
    </location>
</feature>